<reference evidence="3" key="2">
    <citation type="submission" date="2017-02" db="EMBL/GenBank/DDBJ databases">
        <title>Sunflower complete genome.</title>
        <authorList>
            <person name="Langlade N."/>
            <person name="Munos S."/>
        </authorList>
    </citation>
    <scope>NUCLEOTIDE SEQUENCE [LARGE SCALE GENOMIC DNA]</scope>
    <source>
        <tissue evidence="3">Leaves</tissue>
    </source>
</reference>
<keyword evidence="2" id="KW-0723">Serine/threonine-protein kinase</keyword>
<dbReference type="CDD" id="cd01098">
    <property type="entry name" value="PAN_AP_plant"/>
    <property type="match status" value="1"/>
</dbReference>
<dbReference type="InterPro" id="IPR003609">
    <property type="entry name" value="Pan_app"/>
</dbReference>
<dbReference type="InParanoid" id="A0A251T266"/>
<protein>
    <submittedName>
        <fullName evidence="2">Non-specific serine/threonine protein kinase</fullName>
        <ecNumber evidence="2">2.7.11.1</ecNumber>
    </submittedName>
    <submittedName>
        <fullName evidence="3">Putative PAN/Apple domain-containing protein</fullName>
    </submittedName>
</protein>
<keyword evidence="2" id="KW-0418">Kinase</keyword>
<dbReference type="GO" id="GO:0004674">
    <property type="term" value="F:protein serine/threonine kinase activity"/>
    <property type="evidence" value="ECO:0007669"/>
    <property type="project" value="UniProtKB-KW"/>
</dbReference>
<dbReference type="AlphaFoldDB" id="A0A251T266"/>
<organism evidence="3 4">
    <name type="scientific">Helianthus annuus</name>
    <name type="common">Common sunflower</name>
    <dbReference type="NCBI Taxonomy" id="4232"/>
    <lineage>
        <taxon>Eukaryota</taxon>
        <taxon>Viridiplantae</taxon>
        <taxon>Streptophyta</taxon>
        <taxon>Embryophyta</taxon>
        <taxon>Tracheophyta</taxon>
        <taxon>Spermatophyta</taxon>
        <taxon>Magnoliopsida</taxon>
        <taxon>eudicotyledons</taxon>
        <taxon>Gunneridae</taxon>
        <taxon>Pentapetalae</taxon>
        <taxon>asterids</taxon>
        <taxon>campanulids</taxon>
        <taxon>Asterales</taxon>
        <taxon>Asteraceae</taxon>
        <taxon>Asteroideae</taxon>
        <taxon>Heliantheae alliance</taxon>
        <taxon>Heliantheae</taxon>
        <taxon>Helianthus</taxon>
    </lineage>
</organism>
<name>A0A251T266_HELAN</name>
<evidence type="ECO:0000313" key="2">
    <source>
        <dbReference type="EMBL" id="KAF5777993.1"/>
    </source>
</evidence>
<dbReference type="EMBL" id="CM007901">
    <property type="protein sequence ID" value="OTG05198.1"/>
    <property type="molecule type" value="Genomic_DNA"/>
</dbReference>
<reference evidence="2" key="3">
    <citation type="submission" date="2020-06" db="EMBL/GenBank/DDBJ databases">
        <title>Helianthus annuus Genome sequencing and assembly Release 2.</title>
        <authorList>
            <person name="Gouzy J."/>
            <person name="Langlade N."/>
            <person name="Munos S."/>
        </authorList>
    </citation>
    <scope>NUCLEOTIDE SEQUENCE</scope>
    <source>
        <tissue evidence="2">Leaves</tissue>
    </source>
</reference>
<dbReference type="Gramene" id="mRNA:HanXRQr2_Chr12g0542281">
    <property type="protein sequence ID" value="CDS:HanXRQr2_Chr12g0542281.1"/>
    <property type="gene ID" value="HanXRQr2_Chr12g0542281"/>
</dbReference>
<dbReference type="PROSITE" id="PS50948">
    <property type="entry name" value="PAN"/>
    <property type="match status" value="1"/>
</dbReference>
<reference evidence="2 4" key="1">
    <citation type="journal article" date="2017" name="Nature">
        <title>The sunflower genome provides insights into oil metabolism, flowering and Asterid evolution.</title>
        <authorList>
            <person name="Badouin H."/>
            <person name="Gouzy J."/>
            <person name="Grassa C.J."/>
            <person name="Murat F."/>
            <person name="Staton S.E."/>
            <person name="Cottret L."/>
            <person name="Lelandais-Briere C."/>
            <person name="Owens G.L."/>
            <person name="Carrere S."/>
            <person name="Mayjonade B."/>
            <person name="Legrand L."/>
            <person name="Gill N."/>
            <person name="Kane N.C."/>
            <person name="Bowers J.E."/>
            <person name="Hubner S."/>
            <person name="Bellec A."/>
            <person name="Berard A."/>
            <person name="Berges H."/>
            <person name="Blanchet N."/>
            <person name="Boniface M.C."/>
            <person name="Brunel D."/>
            <person name="Catrice O."/>
            <person name="Chaidir N."/>
            <person name="Claudel C."/>
            <person name="Donnadieu C."/>
            <person name="Faraut T."/>
            <person name="Fievet G."/>
            <person name="Helmstetter N."/>
            <person name="King M."/>
            <person name="Knapp S.J."/>
            <person name="Lai Z."/>
            <person name="Le Paslier M.C."/>
            <person name="Lippi Y."/>
            <person name="Lorenzon L."/>
            <person name="Mandel J.R."/>
            <person name="Marage G."/>
            <person name="Marchand G."/>
            <person name="Marquand E."/>
            <person name="Bret-Mestries E."/>
            <person name="Morien E."/>
            <person name="Nambeesan S."/>
            <person name="Nguyen T."/>
            <person name="Pegot-Espagnet P."/>
            <person name="Pouilly N."/>
            <person name="Raftis F."/>
            <person name="Sallet E."/>
            <person name="Schiex T."/>
            <person name="Thomas J."/>
            <person name="Vandecasteele C."/>
            <person name="Vares D."/>
            <person name="Vear F."/>
            <person name="Vautrin S."/>
            <person name="Crespi M."/>
            <person name="Mangin B."/>
            <person name="Burke J.M."/>
            <person name="Salse J."/>
            <person name="Munos S."/>
            <person name="Vincourt P."/>
            <person name="Rieseberg L.H."/>
            <person name="Langlade N.B."/>
        </authorList>
    </citation>
    <scope>NUCLEOTIDE SEQUENCE [LARGE SCALE GENOMIC DNA]</scope>
    <source>
        <strain evidence="4">cv. SF193</strain>
        <tissue evidence="2">Leaves</tissue>
    </source>
</reference>
<dbReference type="SMART" id="SM00473">
    <property type="entry name" value="PAN_AP"/>
    <property type="match status" value="1"/>
</dbReference>
<dbReference type="Proteomes" id="UP000215914">
    <property type="component" value="Chromosome 12"/>
</dbReference>
<gene>
    <name evidence="3" type="ORF">HannXRQ_Chr12g0370921</name>
    <name evidence="2" type="ORF">HanXRQr2_Chr12g0542281</name>
</gene>
<proteinExistence type="predicted"/>
<dbReference type="PANTHER" id="PTHR32444">
    <property type="entry name" value="BULB-TYPE LECTIN DOMAIN-CONTAINING PROTEIN"/>
    <property type="match status" value="1"/>
</dbReference>
<evidence type="ECO:0000313" key="4">
    <source>
        <dbReference type="Proteomes" id="UP000215914"/>
    </source>
</evidence>
<evidence type="ECO:0000313" key="3">
    <source>
        <dbReference type="EMBL" id="OTG05198.1"/>
    </source>
</evidence>
<keyword evidence="2" id="KW-0808">Transferase</keyword>
<dbReference type="EC" id="2.7.11.1" evidence="2"/>
<keyword evidence="4" id="KW-1185">Reference proteome</keyword>
<dbReference type="OMA" id="CEIACKW"/>
<sequence>MEGFEPRNPEEWEASDWVSGCIRKKLLQCGNRSGNWDGFWKIARVKVPNTRRAWYNVSMTLGECEIACKWNCSCTAYTSLDIRNGGSGCLLWLDELLDTRKYDVDQDIYIRMSASKLEGPYVIL</sequence>
<evidence type="ECO:0000259" key="1">
    <source>
        <dbReference type="PROSITE" id="PS50948"/>
    </source>
</evidence>
<dbReference type="EMBL" id="MNCJ02000327">
    <property type="protein sequence ID" value="KAF5777993.1"/>
    <property type="molecule type" value="Genomic_DNA"/>
</dbReference>
<accession>A0A251T266</accession>
<dbReference type="Gene3D" id="3.50.4.10">
    <property type="entry name" value="Hepatocyte Growth Factor"/>
    <property type="match status" value="1"/>
</dbReference>
<dbReference type="PANTHER" id="PTHR32444:SF232">
    <property type="entry name" value="S-LOCUS GLYCOPROTEIN"/>
    <property type="match status" value="1"/>
</dbReference>
<dbReference type="Pfam" id="PF08276">
    <property type="entry name" value="PAN_2"/>
    <property type="match status" value="1"/>
</dbReference>
<feature type="domain" description="Apple" evidence="1">
    <location>
        <begin position="29"/>
        <end position="113"/>
    </location>
</feature>